<feature type="transmembrane region" description="Helical" evidence="1">
    <location>
        <begin position="103"/>
        <end position="131"/>
    </location>
</feature>
<evidence type="ECO:0000256" key="1">
    <source>
        <dbReference type="SAM" id="Phobius"/>
    </source>
</evidence>
<dbReference type="Pfam" id="PF02517">
    <property type="entry name" value="Rce1-like"/>
    <property type="match status" value="1"/>
</dbReference>
<feature type="non-terminal residue" evidence="3">
    <location>
        <position position="253"/>
    </location>
</feature>
<evidence type="ECO:0000259" key="2">
    <source>
        <dbReference type="Pfam" id="PF02517"/>
    </source>
</evidence>
<proteinExistence type="predicted"/>
<keyword evidence="1" id="KW-0472">Membrane</keyword>
<feature type="transmembrane region" description="Helical" evidence="1">
    <location>
        <begin position="194"/>
        <end position="214"/>
    </location>
</feature>
<protein>
    <recommendedName>
        <fullName evidence="2">CAAX prenyl protease 2/Lysostaphin resistance protein A-like domain-containing protein</fullName>
    </recommendedName>
</protein>
<sequence>EDQKLWDSISSIGITAAAYVLMNFVAVLVVIIFIFFTFNLENVLDFLLSPYFIIIASFTELIFILVPALYVGKYLQKPTLNNRLILLGFTKRGFSKPKLVKEILIGLGFAVVGVALVLSVSFLMEIILSLIFGYETMLDFFRTAGEVDTMIASADILSIILLTIIMILIIGTTEEALFRGFLQKGLVRSLGKSWGIVITALIFSSIHLIDIFLAPESPTIFIISFLINFFPFFAISLLLGLLFNWRKENLIAV</sequence>
<dbReference type="GO" id="GO:0004175">
    <property type="term" value="F:endopeptidase activity"/>
    <property type="evidence" value="ECO:0007669"/>
    <property type="project" value="UniProtKB-ARBA"/>
</dbReference>
<feature type="non-terminal residue" evidence="3">
    <location>
        <position position="1"/>
    </location>
</feature>
<name>X1TJQ5_9ZZZZ</name>
<feature type="transmembrane region" description="Helical" evidence="1">
    <location>
        <begin position="151"/>
        <end position="173"/>
    </location>
</feature>
<comment type="caution">
    <text evidence="3">The sequence shown here is derived from an EMBL/GenBank/DDBJ whole genome shotgun (WGS) entry which is preliminary data.</text>
</comment>
<reference evidence="3" key="1">
    <citation type="journal article" date="2014" name="Front. Microbiol.">
        <title>High frequency of phylogenetically diverse reductive dehalogenase-homologous genes in deep subseafloor sedimentary metagenomes.</title>
        <authorList>
            <person name="Kawai M."/>
            <person name="Futagami T."/>
            <person name="Toyoda A."/>
            <person name="Takaki Y."/>
            <person name="Nishi S."/>
            <person name="Hori S."/>
            <person name="Arai W."/>
            <person name="Tsubouchi T."/>
            <person name="Morono Y."/>
            <person name="Uchiyama I."/>
            <person name="Ito T."/>
            <person name="Fujiyama A."/>
            <person name="Inagaki F."/>
            <person name="Takami H."/>
        </authorList>
    </citation>
    <scope>NUCLEOTIDE SEQUENCE</scope>
    <source>
        <strain evidence="3">Expedition CK06-06</strain>
    </source>
</reference>
<feature type="transmembrane region" description="Helical" evidence="1">
    <location>
        <begin position="220"/>
        <end position="243"/>
    </location>
</feature>
<evidence type="ECO:0000313" key="3">
    <source>
        <dbReference type="EMBL" id="GAJ05538.1"/>
    </source>
</evidence>
<organism evidence="3">
    <name type="scientific">marine sediment metagenome</name>
    <dbReference type="NCBI Taxonomy" id="412755"/>
    <lineage>
        <taxon>unclassified sequences</taxon>
        <taxon>metagenomes</taxon>
        <taxon>ecological metagenomes</taxon>
    </lineage>
</organism>
<dbReference type="EMBL" id="BARW01029083">
    <property type="protein sequence ID" value="GAJ05538.1"/>
    <property type="molecule type" value="Genomic_DNA"/>
</dbReference>
<dbReference type="InterPro" id="IPR003675">
    <property type="entry name" value="Rce1/LyrA-like_dom"/>
</dbReference>
<feature type="transmembrane region" description="Helical" evidence="1">
    <location>
        <begin position="48"/>
        <end position="71"/>
    </location>
</feature>
<keyword evidence="1" id="KW-0812">Transmembrane</keyword>
<dbReference type="GO" id="GO:0080120">
    <property type="term" value="P:CAAX-box protein maturation"/>
    <property type="evidence" value="ECO:0007669"/>
    <property type="project" value="UniProtKB-ARBA"/>
</dbReference>
<gene>
    <name evidence="3" type="ORF">S12H4_46808</name>
</gene>
<feature type="transmembrane region" description="Helical" evidence="1">
    <location>
        <begin position="12"/>
        <end position="36"/>
    </location>
</feature>
<accession>X1TJQ5</accession>
<feature type="domain" description="CAAX prenyl protease 2/Lysostaphin resistance protein A-like" evidence="2">
    <location>
        <begin position="158"/>
        <end position="251"/>
    </location>
</feature>
<dbReference type="AlphaFoldDB" id="X1TJQ5"/>
<keyword evidence="1" id="KW-1133">Transmembrane helix</keyword>